<proteinExistence type="predicted"/>
<dbReference type="AlphaFoldDB" id="A0A9P5ZED9"/>
<reference evidence="1" key="1">
    <citation type="submission" date="2020-11" db="EMBL/GenBank/DDBJ databases">
        <authorList>
            <consortium name="DOE Joint Genome Institute"/>
            <person name="Ahrendt S."/>
            <person name="Riley R."/>
            <person name="Andreopoulos W."/>
            <person name="Labutti K."/>
            <person name="Pangilinan J."/>
            <person name="Ruiz-Duenas F.J."/>
            <person name="Barrasa J.M."/>
            <person name="Sanchez-Garcia M."/>
            <person name="Camarero S."/>
            <person name="Miyauchi S."/>
            <person name="Serrano A."/>
            <person name="Linde D."/>
            <person name="Babiker R."/>
            <person name="Drula E."/>
            <person name="Ayuso-Fernandez I."/>
            <person name="Pacheco R."/>
            <person name="Padilla G."/>
            <person name="Ferreira P."/>
            <person name="Barriuso J."/>
            <person name="Kellner H."/>
            <person name="Castanera R."/>
            <person name="Alfaro M."/>
            <person name="Ramirez L."/>
            <person name="Pisabarro A.G."/>
            <person name="Kuo A."/>
            <person name="Tritt A."/>
            <person name="Lipzen A."/>
            <person name="He G."/>
            <person name="Yan M."/>
            <person name="Ng V."/>
            <person name="Cullen D."/>
            <person name="Martin F."/>
            <person name="Rosso M.-N."/>
            <person name="Henrissat B."/>
            <person name="Hibbett D."/>
            <person name="Martinez A.T."/>
            <person name="Grigoriev I.V."/>
        </authorList>
    </citation>
    <scope>NUCLEOTIDE SEQUENCE</scope>
    <source>
        <strain evidence="1">CIRM-BRFM 674</strain>
    </source>
</reference>
<accession>A0A9P5ZED9</accession>
<gene>
    <name evidence="1" type="ORF">BDN70DRAFT_533680</name>
</gene>
<dbReference type="OrthoDB" id="10495540at2759"/>
<dbReference type="Proteomes" id="UP000807469">
    <property type="component" value="Unassembled WGS sequence"/>
</dbReference>
<evidence type="ECO:0000313" key="1">
    <source>
        <dbReference type="EMBL" id="KAF9485608.1"/>
    </source>
</evidence>
<evidence type="ECO:0000313" key="2">
    <source>
        <dbReference type="Proteomes" id="UP000807469"/>
    </source>
</evidence>
<protein>
    <submittedName>
        <fullName evidence="1">Uncharacterized protein</fullName>
    </submittedName>
</protein>
<keyword evidence="2" id="KW-1185">Reference proteome</keyword>
<organism evidence="1 2">
    <name type="scientific">Pholiota conissans</name>
    <dbReference type="NCBI Taxonomy" id="109636"/>
    <lineage>
        <taxon>Eukaryota</taxon>
        <taxon>Fungi</taxon>
        <taxon>Dikarya</taxon>
        <taxon>Basidiomycota</taxon>
        <taxon>Agaricomycotina</taxon>
        <taxon>Agaricomycetes</taxon>
        <taxon>Agaricomycetidae</taxon>
        <taxon>Agaricales</taxon>
        <taxon>Agaricineae</taxon>
        <taxon>Strophariaceae</taxon>
        <taxon>Pholiota</taxon>
    </lineage>
</organism>
<sequence>MVQQQYLVLEHIFYDAFNPGPSTLAIFTHARHAMLTKYFNYIAWCQGTESQEANFILVISTISRSLKFSLESRGYDKADFLFFCTRLYLDNLAGHRWFSDLMKFGPYKIRGNVVDLLEAMLRYEHQLNKATYCKMTTSLELNSRGWNGHNSHCSYFTPFPYKPISERLLRFIPFERRIFSPDTQGQDSVGTITFR</sequence>
<comment type="caution">
    <text evidence="1">The sequence shown here is derived from an EMBL/GenBank/DDBJ whole genome shotgun (WGS) entry which is preliminary data.</text>
</comment>
<dbReference type="EMBL" id="MU155134">
    <property type="protein sequence ID" value="KAF9485608.1"/>
    <property type="molecule type" value="Genomic_DNA"/>
</dbReference>
<name>A0A9P5ZED9_9AGAR</name>